<protein>
    <submittedName>
        <fullName evidence="1">Uncharacterized protein</fullName>
    </submittedName>
</protein>
<proteinExistence type="predicted"/>
<reference evidence="1" key="2">
    <citation type="submission" date="2016-02" db="EMBL/GenBank/DDBJ databases">
        <authorList>
            <person name="Wen L."/>
            <person name="He K."/>
            <person name="Yang H."/>
        </authorList>
    </citation>
    <scope>NUCLEOTIDE SEQUENCE</scope>
</reference>
<reference evidence="1" key="1">
    <citation type="journal article" date="2016" name="Appl. Environ. Microbiol.">
        <title>Diversity of the Tetracycline Mobilome within a Chinese Pig Manure Sample.</title>
        <authorList>
            <person name="Leclercq S.O."/>
            <person name="Wang C."/>
            <person name="Zhu Y."/>
            <person name="Wu H."/>
            <person name="Du X."/>
            <person name="Liu Z."/>
            <person name="Feng J."/>
        </authorList>
    </citation>
    <scope>NUCLEOTIDE SEQUENCE</scope>
</reference>
<dbReference type="EMBL" id="KU736867">
    <property type="protein sequence ID" value="AMP42146.1"/>
    <property type="molecule type" value="Genomic_DNA"/>
</dbReference>
<dbReference type="AlphaFoldDB" id="A0A142BVK8"/>
<name>A0A142BVK8_9BACT</name>
<evidence type="ECO:0000313" key="1">
    <source>
        <dbReference type="EMBL" id="AMP42146.1"/>
    </source>
</evidence>
<sequence length="40" mass="4711">MGCKVKNKGRRTIITKNGGNFMEKYIFDEGNGLWYELQRD</sequence>
<accession>A0A142BVK8</accession>
<organism evidence="1">
    <name type="scientific">uncultured bacterium IN-02</name>
    <dbReference type="NCBI Taxonomy" id="1805580"/>
    <lineage>
        <taxon>Bacteria</taxon>
        <taxon>environmental samples</taxon>
    </lineage>
</organism>